<keyword evidence="6 7" id="KW-0413">Isomerase</keyword>
<reference evidence="9 10" key="1">
    <citation type="submission" date="2023-09" db="EMBL/GenBank/DDBJ databases">
        <title>Genomes of two closely related lineages of the louse Polyplax serrata with different host specificities.</title>
        <authorList>
            <person name="Martinu J."/>
            <person name="Tarabai H."/>
            <person name="Stefka J."/>
            <person name="Hypsa V."/>
        </authorList>
    </citation>
    <scope>NUCLEOTIDE SEQUENCE [LARGE SCALE GENOMIC DNA]</scope>
    <source>
        <strain evidence="9">98ZLc_SE</strain>
    </source>
</reference>
<evidence type="ECO:0000256" key="1">
    <source>
        <dbReference type="ARBA" id="ARBA00000476"/>
    </source>
</evidence>
<accession>A0ABR1B5Y1</accession>
<comment type="caution">
    <text evidence="9">The sequence shown here is derived from an EMBL/GenBank/DDBJ whole genome shotgun (WGS) entry which is preliminary data.</text>
</comment>
<comment type="function">
    <text evidence="2 7">Catalyzes the reversible isomerization between hydroxypyruvate and 2-hydroxy-3-oxopropanoate (also termed tartronate semialdehyde).</text>
</comment>
<evidence type="ECO:0000256" key="5">
    <source>
        <dbReference type="ARBA" id="ARBA00017985"/>
    </source>
</evidence>
<comment type="catalytic activity">
    <reaction evidence="1 7">
        <text>3-hydroxypyruvate = 2-hydroxy-3-oxopropanoate</text>
        <dbReference type="Rhea" id="RHEA:11952"/>
        <dbReference type="ChEBI" id="CHEBI:17180"/>
        <dbReference type="ChEBI" id="CHEBI:57978"/>
        <dbReference type="EC" id="5.3.1.22"/>
    </reaction>
</comment>
<dbReference type="SUPFAM" id="SSF51658">
    <property type="entry name" value="Xylose isomerase-like"/>
    <property type="match status" value="1"/>
</dbReference>
<dbReference type="InterPro" id="IPR013022">
    <property type="entry name" value="Xyl_isomerase-like_TIM-brl"/>
</dbReference>
<evidence type="ECO:0000256" key="7">
    <source>
        <dbReference type="PIRNR" id="PIRNR006241"/>
    </source>
</evidence>
<evidence type="ECO:0000256" key="3">
    <source>
        <dbReference type="ARBA" id="ARBA00005962"/>
    </source>
</evidence>
<protein>
    <recommendedName>
        <fullName evidence="5 7">Putative hydroxypyruvate isomerase</fullName>
        <ecNumber evidence="4 7">5.3.1.22</ecNumber>
    </recommendedName>
</protein>
<dbReference type="EMBL" id="JAWJWF010000003">
    <property type="protein sequence ID" value="KAK6635324.1"/>
    <property type="molecule type" value="Genomic_DNA"/>
</dbReference>
<feature type="domain" description="Xylose isomerase-like TIM barrel" evidence="8">
    <location>
        <begin position="24"/>
        <end position="257"/>
    </location>
</feature>
<dbReference type="PANTHER" id="PTHR43489:SF6">
    <property type="entry name" value="HYDROXYPYRUVATE ISOMERASE-RELATED"/>
    <property type="match status" value="1"/>
</dbReference>
<sequence length="262" mass="29929">MVLKFCSNLSFMFQESGSLLERYELARQAGFKAVECAFPYDYAPQEIAQAKTKAGVQQVLINSYPGNWEKGERGLAAVPGKSSEFKASIEQAIDYAKKLDCKRIHIMSGVIETEAPEHLMVYRSNLNLAEKMLRENDIVGVIEPINKYSLPNYFLNDYKKATSIIKEIDSPHIRLQLDLFHMQQICGNLTKNLENLLPFVGHIQVAQVPDRHEPNTPGEINYKYVYDFLEKLGYDGWIGLEYTPKKKTTDGLNWLTEYGYSL</sequence>
<proteinExistence type="inferred from homology"/>
<gene>
    <name evidence="9" type="ORF">RUM44_000575</name>
</gene>
<dbReference type="InterPro" id="IPR050417">
    <property type="entry name" value="Sugar_Epim/Isomerase"/>
</dbReference>
<dbReference type="Gene3D" id="3.20.20.150">
    <property type="entry name" value="Divalent-metal-dependent TIM barrel enzymes"/>
    <property type="match status" value="1"/>
</dbReference>
<evidence type="ECO:0000259" key="8">
    <source>
        <dbReference type="Pfam" id="PF01261"/>
    </source>
</evidence>
<evidence type="ECO:0000256" key="4">
    <source>
        <dbReference type="ARBA" id="ARBA00012570"/>
    </source>
</evidence>
<dbReference type="PIRSF" id="PIRSF006241">
    <property type="entry name" value="HyI"/>
    <property type="match status" value="1"/>
</dbReference>
<dbReference type="Pfam" id="PF01261">
    <property type="entry name" value="AP_endonuc_2"/>
    <property type="match status" value="1"/>
</dbReference>
<name>A0ABR1B5Y1_POLSC</name>
<organism evidence="9 10">
    <name type="scientific">Polyplax serrata</name>
    <name type="common">Common mouse louse</name>
    <dbReference type="NCBI Taxonomy" id="468196"/>
    <lineage>
        <taxon>Eukaryota</taxon>
        <taxon>Metazoa</taxon>
        <taxon>Ecdysozoa</taxon>
        <taxon>Arthropoda</taxon>
        <taxon>Hexapoda</taxon>
        <taxon>Insecta</taxon>
        <taxon>Pterygota</taxon>
        <taxon>Neoptera</taxon>
        <taxon>Paraneoptera</taxon>
        <taxon>Psocodea</taxon>
        <taxon>Troctomorpha</taxon>
        <taxon>Phthiraptera</taxon>
        <taxon>Anoplura</taxon>
        <taxon>Polyplacidae</taxon>
        <taxon>Polyplax</taxon>
    </lineage>
</organism>
<keyword evidence="10" id="KW-1185">Reference proteome</keyword>
<evidence type="ECO:0000313" key="9">
    <source>
        <dbReference type="EMBL" id="KAK6635324.1"/>
    </source>
</evidence>
<evidence type="ECO:0000313" key="10">
    <source>
        <dbReference type="Proteomes" id="UP001359485"/>
    </source>
</evidence>
<dbReference type="EC" id="5.3.1.22" evidence="4 7"/>
<dbReference type="Proteomes" id="UP001359485">
    <property type="component" value="Unassembled WGS sequence"/>
</dbReference>
<dbReference type="PANTHER" id="PTHR43489">
    <property type="entry name" value="ISOMERASE"/>
    <property type="match status" value="1"/>
</dbReference>
<comment type="similarity">
    <text evidence="3 7">Belongs to the hyi family.</text>
</comment>
<evidence type="ECO:0000256" key="6">
    <source>
        <dbReference type="ARBA" id="ARBA00023235"/>
    </source>
</evidence>
<dbReference type="InterPro" id="IPR036237">
    <property type="entry name" value="Xyl_isomerase-like_sf"/>
</dbReference>
<evidence type="ECO:0000256" key="2">
    <source>
        <dbReference type="ARBA" id="ARBA00002968"/>
    </source>
</evidence>
<dbReference type="InterPro" id="IPR026040">
    <property type="entry name" value="HyI-like"/>
</dbReference>